<dbReference type="PANTHER" id="PTHR43673:SF10">
    <property type="entry name" value="NADH DEHYDROGENASE_NAD(P)H NITROREDUCTASE XCC3605-RELATED"/>
    <property type="match status" value="1"/>
</dbReference>
<dbReference type="InterPro" id="IPR000415">
    <property type="entry name" value="Nitroreductase-like"/>
</dbReference>
<protein>
    <submittedName>
        <fullName evidence="4">Unannotated protein</fullName>
    </submittedName>
</protein>
<evidence type="ECO:0000256" key="2">
    <source>
        <dbReference type="ARBA" id="ARBA00023002"/>
    </source>
</evidence>
<organism evidence="4">
    <name type="scientific">freshwater metagenome</name>
    <dbReference type="NCBI Taxonomy" id="449393"/>
    <lineage>
        <taxon>unclassified sequences</taxon>
        <taxon>metagenomes</taxon>
        <taxon>ecological metagenomes</taxon>
    </lineage>
</organism>
<evidence type="ECO:0000256" key="1">
    <source>
        <dbReference type="ARBA" id="ARBA00007118"/>
    </source>
</evidence>
<sequence>MKKTAETSTPLLTELAERWSPRAYDNTYELSKAELTAVLEAGRWAPSANNLQPWRFSVVTRGEELHTAIIEQAMSGFNAAWVPNASHIIFISVPAVNQDGNPYPIAWFDAGLAAQNMMVQAQALGLSTHPISGYNHEVVTKLLGLEQDRNSIAAVVLGKQGDMSGLPVPAQEREVAPRTRLSLDEIVLHGLN</sequence>
<dbReference type="EMBL" id="CAEZUR010000134">
    <property type="protein sequence ID" value="CAB4616659.1"/>
    <property type="molecule type" value="Genomic_DNA"/>
</dbReference>
<dbReference type="InterPro" id="IPR029479">
    <property type="entry name" value="Nitroreductase"/>
</dbReference>
<gene>
    <name evidence="4" type="ORF">UFOPK1843_01171</name>
</gene>
<dbReference type="SUPFAM" id="SSF55469">
    <property type="entry name" value="FMN-dependent nitroreductase-like"/>
    <property type="match status" value="1"/>
</dbReference>
<proteinExistence type="inferred from homology"/>
<keyword evidence="2" id="KW-0560">Oxidoreductase</keyword>
<dbReference type="AlphaFoldDB" id="A0A6J6HYJ5"/>
<name>A0A6J6HYJ5_9ZZZZ</name>
<evidence type="ECO:0000313" key="4">
    <source>
        <dbReference type="EMBL" id="CAB4616659.1"/>
    </source>
</evidence>
<dbReference type="Gene3D" id="3.40.109.10">
    <property type="entry name" value="NADH Oxidase"/>
    <property type="match status" value="1"/>
</dbReference>
<dbReference type="PANTHER" id="PTHR43673">
    <property type="entry name" value="NAD(P)H NITROREDUCTASE YDGI-RELATED"/>
    <property type="match status" value="1"/>
</dbReference>
<reference evidence="4" key="1">
    <citation type="submission" date="2020-05" db="EMBL/GenBank/DDBJ databases">
        <authorList>
            <person name="Chiriac C."/>
            <person name="Salcher M."/>
            <person name="Ghai R."/>
            <person name="Kavagutti S V."/>
        </authorList>
    </citation>
    <scope>NUCLEOTIDE SEQUENCE</scope>
</reference>
<accession>A0A6J6HYJ5</accession>
<comment type="similarity">
    <text evidence="1">Belongs to the nitroreductase family.</text>
</comment>
<dbReference type="Pfam" id="PF00881">
    <property type="entry name" value="Nitroreductase"/>
    <property type="match status" value="1"/>
</dbReference>
<dbReference type="GO" id="GO:0016491">
    <property type="term" value="F:oxidoreductase activity"/>
    <property type="evidence" value="ECO:0007669"/>
    <property type="project" value="UniProtKB-KW"/>
</dbReference>
<dbReference type="CDD" id="cd02138">
    <property type="entry name" value="TdsD-like"/>
    <property type="match status" value="1"/>
</dbReference>
<evidence type="ECO:0000259" key="3">
    <source>
        <dbReference type="Pfam" id="PF00881"/>
    </source>
</evidence>
<feature type="domain" description="Nitroreductase" evidence="3">
    <location>
        <begin position="16"/>
        <end position="85"/>
    </location>
</feature>